<keyword evidence="3" id="KW-1185">Reference proteome</keyword>
<dbReference type="PANTHER" id="PTHR36437:SF2">
    <property type="entry name" value="GLYOXALASE_BLEOMYCIN RESISTANCE PROTEIN_DIOXYGENASE"/>
    <property type="match status" value="1"/>
</dbReference>
<evidence type="ECO:0000313" key="3">
    <source>
        <dbReference type="Proteomes" id="UP001429357"/>
    </source>
</evidence>
<dbReference type="Proteomes" id="UP001429357">
    <property type="component" value="Unassembled WGS sequence"/>
</dbReference>
<reference evidence="3" key="1">
    <citation type="submission" date="2016-06" db="EMBL/GenBank/DDBJ databases">
        <title>Four novel species of enterococci isolated from chicken manure.</title>
        <authorList>
            <person name="Van Tyne D."/>
        </authorList>
    </citation>
    <scope>NUCLEOTIDE SEQUENCE [LARGE SCALE GENOMIC DNA]</scope>
    <source>
        <strain evidence="3">JM9A</strain>
    </source>
</reference>
<dbReference type="Gene3D" id="3.10.180.10">
    <property type="entry name" value="2,3-Dihydroxybiphenyl 1,2-Dioxygenase, domain 1"/>
    <property type="match status" value="1"/>
</dbReference>
<accession>A0ABV0F1B6</accession>
<dbReference type="PANTHER" id="PTHR36437">
    <property type="entry name" value="GLYOXALASE/BLEOMYCIN RESISTANCE PROTEIN/DIOXYGENASE"/>
    <property type="match status" value="1"/>
</dbReference>
<sequence length="125" mass="13611">MFSSQTQVMLYVEDVPRAVAFWQSLGFVVIDLQEADGTQVVEIAPTAEADLHFVLYDLTFVQAHSPEVNVAAPSVMFSAPDILGLYQQLAAVNVELGEVMQLGEQLIFNFADPEGNYFAVSGPAN</sequence>
<dbReference type="SUPFAM" id="SSF54593">
    <property type="entry name" value="Glyoxalase/Bleomycin resistance protein/Dihydroxybiphenyl dioxygenase"/>
    <property type="match status" value="1"/>
</dbReference>
<evidence type="ECO:0000259" key="1">
    <source>
        <dbReference type="PROSITE" id="PS51819"/>
    </source>
</evidence>
<proteinExistence type="predicted"/>
<reference evidence="2 3" key="2">
    <citation type="submission" date="2024-02" db="EMBL/GenBank/DDBJ databases">
        <title>The Genome Sequence of Enterococcus diestrammenae JM9A.</title>
        <authorList>
            <person name="Earl A."/>
            <person name="Manson A."/>
            <person name="Gilmore M."/>
            <person name="Sanders J."/>
            <person name="Shea T."/>
            <person name="Howe W."/>
            <person name="Livny J."/>
            <person name="Cuomo C."/>
            <person name="Neafsey D."/>
            <person name="Birren B."/>
        </authorList>
    </citation>
    <scope>NUCLEOTIDE SEQUENCE [LARGE SCALE GENOMIC DNA]</scope>
    <source>
        <strain evidence="2 3">JM9A</strain>
    </source>
</reference>
<dbReference type="GO" id="GO:0016829">
    <property type="term" value="F:lyase activity"/>
    <property type="evidence" value="ECO:0007669"/>
    <property type="project" value="UniProtKB-KW"/>
</dbReference>
<dbReference type="InterPro" id="IPR004360">
    <property type="entry name" value="Glyas_Fos-R_dOase_dom"/>
</dbReference>
<name>A0ABV0F1B6_9ENTE</name>
<evidence type="ECO:0000313" key="2">
    <source>
        <dbReference type="EMBL" id="MEO1781845.1"/>
    </source>
</evidence>
<dbReference type="Pfam" id="PF00903">
    <property type="entry name" value="Glyoxalase"/>
    <property type="match status" value="1"/>
</dbReference>
<comment type="caution">
    <text evidence="2">The sequence shown here is derived from an EMBL/GenBank/DDBJ whole genome shotgun (WGS) entry which is preliminary data.</text>
</comment>
<feature type="domain" description="VOC" evidence="1">
    <location>
        <begin position="4"/>
        <end position="123"/>
    </location>
</feature>
<keyword evidence="2" id="KW-0456">Lyase</keyword>
<gene>
    <name evidence="2" type="ORF">BAU18_001434</name>
</gene>
<protein>
    <submittedName>
        <fullName evidence="2">Lactoylglutathione lyase</fullName>
    </submittedName>
</protein>
<dbReference type="InterPro" id="IPR037523">
    <property type="entry name" value="VOC_core"/>
</dbReference>
<dbReference type="EMBL" id="MAEI02000001">
    <property type="protein sequence ID" value="MEO1781845.1"/>
    <property type="molecule type" value="Genomic_DNA"/>
</dbReference>
<dbReference type="RefSeq" id="WP_161868557.1">
    <property type="nucleotide sequence ID" value="NZ_MAEI02000001.1"/>
</dbReference>
<dbReference type="InterPro" id="IPR029068">
    <property type="entry name" value="Glyas_Bleomycin-R_OHBP_Dase"/>
</dbReference>
<dbReference type="PROSITE" id="PS51819">
    <property type="entry name" value="VOC"/>
    <property type="match status" value="1"/>
</dbReference>
<organism evidence="2 3">
    <name type="scientific">Enterococcus diestrammenae</name>
    <dbReference type="NCBI Taxonomy" id="1155073"/>
    <lineage>
        <taxon>Bacteria</taxon>
        <taxon>Bacillati</taxon>
        <taxon>Bacillota</taxon>
        <taxon>Bacilli</taxon>
        <taxon>Lactobacillales</taxon>
        <taxon>Enterococcaceae</taxon>
        <taxon>Enterococcus</taxon>
    </lineage>
</organism>